<dbReference type="Proteomes" id="UP000034797">
    <property type="component" value="Unassembled WGS sequence"/>
</dbReference>
<protein>
    <submittedName>
        <fullName evidence="2">Uncharacterized protein</fullName>
    </submittedName>
</protein>
<feature type="transmembrane region" description="Helical" evidence="1">
    <location>
        <begin position="12"/>
        <end position="32"/>
    </location>
</feature>
<comment type="caution">
    <text evidence="2">The sequence shown here is derived from an EMBL/GenBank/DDBJ whole genome shotgun (WGS) entry which is preliminary data.</text>
</comment>
<reference evidence="2 3" key="1">
    <citation type="journal article" date="2015" name="Nature">
        <title>rRNA introns, odd ribosomes, and small enigmatic genomes across a large radiation of phyla.</title>
        <authorList>
            <person name="Brown C.T."/>
            <person name="Hug L.A."/>
            <person name="Thomas B.C."/>
            <person name="Sharon I."/>
            <person name="Castelle C.J."/>
            <person name="Singh A."/>
            <person name="Wilkins M.J."/>
            <person name="Williams K.H."/>
            <person name="Banfield J.F."/>
        </authorList>
    </citation>
    <scope>NUCLEOTIDE SEQUENCE [LARGE SCALE GENOMIC DNA]</scope>
</reference>
<evidence type="ECO:0000313" key="2">
    <source>
        <dbReference type="EMBL" id="KKT85241.1"/>
    </source>
</evidence>
<gene>
    <name evidence="2" type="ORF">UW84_C0039G0010</name>
</gene>
<keyword evidence="1" id="KW-1133">Transmembrane helix</keyword>
<organism evidence="2 3">
    <name type="scientific">Candidatus Collierbacteria bacterium GW2011_GWA2_44_99</name>
    <dbReference type="NCBI Taxonomy" id="1618380"/>
    <lineage>
        <taxon>Bacteria</taxon>
        <taxon>Candidatus Collieribacteriota</taxon>
    </lineage>
</organism>
<keyword evidence="1" id="KW-0472">Membrane</keyword>
<name>A0A0G1KNJ2_9BACT</name>
<keyword evidence="1" id="KW-0812">Transmembrane</keyword>
<sequence>MRTPMKEKGQGLGEYVVILFFVCVVVIFLFLMSYGPRGRFDMAIDSGEIVLVGSEIRLGEVGHPLHSNIESSKVVNFWLDDLGLDDHSYPRKFFVTECVNIYLPEKMSVVFAATPVTAEVAELIDVQVPLQPGGYIQVCVPDELSEVPVYLWTK</sequence>
<evidence type="ECO:0000256" key="1">
    <source>
        <dbReference type="SAM" id="Phobius"/>
    </source>
</evidence>
<accession>A0A0G1KNJ2</accession>
<dbReference type="AlphaFoldDB" id="A0A0G1KNJ2"/>
<proteinExistence type="predicted"/>
<evidence type="ECO:0000313" key="3">
    <source>
        <dbReference type="Proteomes" id="UP000034797"/>
    </source>
</evidence>
<dbReference type="EMBL" id="LCJW01000039">
    <property type="protein sequence ID" value="KKT85241.1"/>
    <property type="molecule type" value="Genomic_DNA"/>
</dbReference>